<gene>
    <name evidence="3" type="ORF">BDZ90DRAFT_263139</name>
</gene>
<feature type="compositionally biased region" description="Polar residues" evidence="1">
    <location>
        <begin position="236"/>
        <end position="245"/>
    </location>
</feature>
<keyword evidence="4" id="KW-1185">Reference proteome</keyword>
<evidence type="ECO:0000259" key="2">
    <source>
        <dbReference type="PROSITE" id="PS50829"/>
    </source>
</evidence>
<feature type="region of interest" description="Disordered" evidence="1">
    <location>
        <begin position="349"/>
        <end position="391"/>
    </location>
</feature>
<dbReference type="Proteomes" id="UP000245884">
    <property type="component" value="Unassembled WGS sequence"/>
</dbReference>
<dbReference type="STRING" id="1569628.A0A316UI58"/>
<dbReference type="InterPro" id="IPR003169">
    <property type="entry name" value="GYF"/>
</dbReference>
<evidence type="ECO:0000313" key="3">
    <source>
        <dbReference type="EMBL" id="PWN24594.1"/>
    </source>
</evidence>
<dbReference type="GO" id="GO:0005682">
    <property type="term" value="C:U5 snRNP"/>
    <property type="evidence" value="ECO:0007669"/>
    <property type="project" value="InterPro"/>
</dbReference>
<dbReference type="SUPFAM" id="SSF55277">
    <property type="entry name" value="GYF domain"/>
    <property type="match status" value="1"/>
</dbReference>
<dbReference type="OrthoDB" id="331341at2759"/>
<name>A0A316UI58_9BASI</name>
<feature type="compositionally biased region" description="Basic and acidic residues" evidence="1">
    <location>
        <begin position="281"/>
        <end position="308"/>
    </location>
</feature>
<dbReference type="PANTHER" id="PTHR13138:SF3">
    <property type="entry name" value="CD2 ANTIGEN CYTOPLASMIC TAIL-BINDING PROTEIN 2"/>
    <property type="match status" value="1"/>
</dbReference>
<feature type="domain" description="GYF" evidence="2">
    <location>
        <begin position="458"/>
        <end position="528"/>
    </location>
</feature>
<feature type="region of interest" description="Disordered" evidence="1">
    <location>
        <begin position="1"/>
        <end position="308"/>
    </location>
</feature>
<organism evidence="3 4">
    <name type="scientific">Jaminaea rosea</name>
    <dbReference type="NCBI Taxonomy" id="1569628"/>
    <lineage>
        <taxon>Eukaryota</taxon>
        <taxon>Fungi</taxon>
        <taxon>Dikarya</taxon>
        <taxon>Basidiomycota</taxon>
        <taxon>Ustilaginomycotina</taxon>
        <taxon>Exobasidiomycetes</taxon>
        <taxon>Microstromatales</taxon>
        <taxon>Microstromatales incertae sedis</taxon>
        <taxon>Jaminaea</taxon>
    </lineage>
</organism>
<feature type="compositionally biased region" description="Low complexity" evidence="1">
    <location>
        <begin position="23"/>
        <end position="39"/>
    </location>
</feature>
<dbReference type="InterPro" id="IPR035445">
    <property type="entry name" value="GYF-like_dom_sf"/>
</dbReference>
<feature type="compositionally biased region" description="Basic and acidic residues" evidence="1">
    <location>
        <begin position="44"/>
        <end position="54"/>
    </location>
</feature>
<dbReference type="AlphaFoldDB" id="A0A316UI58"/>
<dbReference type="RefSeq" id="XP_025359206.1">
    <property type="nucleotide sequence ID" value="XM_025508574.1"/>
</dbReference>
<proteinExistence type="predicted"/>
<sequence>MQPLLNPTSAAPKRKHPSYSGVAPSFAPESAAGPSSSSAGKRTRFADQESDEAHAQGSLPGVDIDLLEQDAKRNQQGRKGRIVTDGYDSEGESEDEEEEQDKDQEDGDGGLEPDGADEEEEDMFGDGNAGDVDVAKARAKGKEQDKKKKGGKEGYLELGDIEGQEFDAQRDQTGDVLSDESDRDEERDPELELEGEDEDDDEDDGEGGDAKGKGKAKAGKKGKSADPFDDMGHKLSSFNMKSEMQSGRFDSEGNYQANARDPHAEHDAWLAGNYSRKSIKAAREAKEKREQEARIQEREEKREVQEEDGRWGMVREMVEMMKEEETVLETLQRLGKEAMGPRAEAAKAAKLAAKEKRKAGKLVENGNGEAACSSSTGKGKESASAKHPSITRIERFTALASRLSGLTAGLTDIYDEEYRSLLRQVRRAGVVPQDWDPAAAATKATEQQGNGAPDIGDEEQWEYKWATAEDTSSAPAQTFGPFKAQDLDAWRGAGYFGAEAGGTERILLRRKRDGGGEESWRSWRECFSA</sequence>
<protein>
    <recommendedName>
        <fullName evidence="2">GYF domain-containing protein</fullName>
    </recommendedName>
</protein>
<dbReference type="EMBL" id="KZ819680">
    <property type="protein sequence ID" value="PWN24594.1"/>
    <property type="molecule type" value="Genomic_DNA"/>
</dbReference>
<feature type="compositionally biased region" description="Acidic residues" evidence="1">
    <location>
        <begin position="87"/>
        <end position="124"/>
    </location>
</feature>
<feature type="compositionally biased region" description="Basic and acidic residues" evidence="1">
    <location>
        <begin position="133"/>
        <end position="155"/>
    </location>
</feature>
<dbReference type="PANTHER" id="PTHR13138">
    <property type="entry name" value="PROTEIN LIN1"/>
    <property type="match status" value="1"/>
</dbReference>
<accession>A0A316UI58</accession>
<reference evidence="3 4" key="1">
    <citation type="journal article" date="2018" name="Mol. Biol. Evol.">
        <title>Broad Genomic Sampling Reveals a Smut Pathogenic Ancestry of the Fungal Clade Ustilaginomycotina.</title>
        <authorList>
            <person name="Kijpornyongpan T."/>
            <person name="Mondo S.J."/>
            <person name="Barry K."/>
            <person name="Sandor L."/>
            <person name="Lee J."/>
            <person name="Lipzen A."/>
            <person name="Pangilinan J."/>
            <person name="LaButti K."/>
            <person name="Hainaut M."/>
            <person name="Henrissat B."/>
            <person name="Grigoriev I.V."/>
            <person name="Spatafora J.W."/>
            <person name="Aime M.C."/>
        </authorList>
    </citation>
    <scope>NUCLEOTIDE SEQUENCE [LARGE SCALE GENOMIC DNA]</scope>
    <source>
        <strain evidence="3 4">MCA 5214</strain>
    </source>
</reference>
<feature type="region of interest" description="Disordered" evidence="1">
    <location>
        <begin position="437"/>
        <end position="458"/>
    </location>
</feature>
<evidence type="ECO:0000256" key="1">
    <source>
        <dbReference type="SAM" id="MobiDB-lite"/>
    </source>
</evidence>
<feature type="compositionally biased region" description="Basic residues" evidence="1">
    <location>
        <begin position="213"/>
        <end position="222"/>
    </location>
</feature>
<feature type="compositionally biased region" description="Basic and acidic residues" evidence="1">
    <location>
        <begin position="223"/>
        <end position="233"/>
    </location>
</feature>
<dbReference type="InterPro" id="IPR039905">
    <property type="entry name" value="CD2BP2/Lin1"/>
</dbReference>
<evidence type="ECO:0000313" key="4">
    <source>
        <dbReference type="Proteomes" id="UP000245884"/>
    </source>
</evidence>
<dbReference type="GeneID" id="37030397"/>
<feature type="compositionally biased region" description="Acidic residues" evidence="1">
    <location>
        <begin position="177"/>
        <end position="207"/>
    </location>
</feature>
<dbReference type="Gene3D" id="3.30.1490.40">
    <property type="match status" value="1"/>
</dbReference>
<dbReference type="PROSITE" id="PS50829">
    <property type="entry name" value="GYF"/>
    <property type="match status" value="1"/>
</dbReference>